<organism evidence="4 5">
    <name type="scientific">Stentor coeruleus</name>
    <dbReference type="NCBI Taxonomy" id="5963"/>
    <lineage>
        <taxon>Eukaryota</taxon>
        <taxon>Sar</taxon>
        <taxon>Alveolata</taxon>
        <taxon>Ciliophora</taxon>
        <taxon>Postciliodesmatophora</taxon>
        <taxon>Heterotrichea</taxon>
        <taxon>Heterotrichida</taxon>
        <taxon>Stentoridae</taxon>
        <taxon>Stentor</taxon>
    </lineage>
</organism>
<dbReference type="PANTHER" id="PTHR19848:SF8">
    <property type="entry name" value="F-BOX AND WD REPEAT DOMAIN CONTAINING 7"/>
    <property type="match status" value="1"/>
</dbReference>
<dbReference type="SMART" id="SM00320">
    <property type="entry name" value="WD40"/>
    <property type="match status" value="8"/>
</dbReference>
<accession>A0A1R2CRJ6</accession>
<dbReference type="SUPFAM" id="SSF50978">
    <property type="entry name" value="WD40 repeat-like"/>
    <property type="match status" value="1"/>
</dbReference>
<evidence type="ECO:0000313" key="4">
    <source>
        <dbReference type="EMBL" id="OMJ91634.1"/>
    </source>
</evidence>
<dbReference type="AlphaFoldDB" id="A0A1R2CRJ6"/>
<gene>
    <name evidence="4" type="ORF">SteCoe_5785</name>
</gene>
<dbReference type="InterPro" id="IPR001680">
    <property type="entry name" value="WD40_rpt"/>
</dbReference>
<dbReference type="EMBL" id="MPUH01000077">
    <property type="protein sequence ID" value="OMJ91634.1"/>
    <property type="molecule type" value="Genomic_DNA"/>
</dbReference>
<dbReference type="Proteomes" id="UP000187209">
    <property type="component" value="Unassembled WGS sequence"/>
</dbReference>
<dbReference type="InterPro" id="IPR036322">
    <property type="entry name" value="WD40_repeat_dom_sf"/>
</dbReference>
<sequence>MDLSQEKKISELNQKLSLIENFKENIITQVQESSKKCINSITKKLIELSNKSNLKPNIQSNHNQVTQSELNSLATLLTSISKFFDELVFSPSYNLEDILSKNPSPKTTLESTLKISLTNHSLISQSQTTDNFLITSGNDYSIRIWDISQSFTYEKSLSYLGSSISLLATDTKREYLAAGSCYSLITIWNIENNFEYKGSFNQHKGKITVIQFLSTIPAVIIASNDTSISLWYYLETNYEKYKIGLKHTEKVNCIEILYNNDGEKIFTGGEDMRVICWGNAYSFGFKFEWINKEPVKVLKRITEDCIVVGGKDIRILKIREDGFEDFRKIKMIHQGMIREIIIRGDLLIVAGKDKDVGLWKWKEGKFVCRLEHDDVVVKVEVGKKNKVVVTAGKDAWVKMWSLKNYHVKSSHKFSYPIKTFSLTPNQEKIILIFYPNIIHIYNFPSFQLISSYKGHILSPTSFLALNPSVLITSGDNNIIFWSLISKTYKIIENSSINNIKYLAFTKNKTFIISCSSTEIKLWRSQERTLEKVFQFDSYPKLLSFAYSNPSLFIGTINCIITLNNLDTITSQSELALKGKVKNLIYHDNQLDFKLKDDDGSLTLKTLHLSTK</sequence>
<evidence type="ECO:0000256" key="1">
    <source>
        <dbReference type="ARBA" id="ARBA00022574"/>
    </source>
</evidence>
<keyword evidence="1 3" id="KW-0853">WD repeat</keyword>
<evidence type="ECO:0000256" key="3">
    <source>
        <dbReference type="PROSITE-ProRule" id="PRU00221"/>
    </source>
</evidence>
<reference evidence="4 5" key="1">
    <citation type="submission" date="2016-11" db="EMBL/GenBank/DDBJ databases">
        <title>The macronuclear genome of Stentor coeruleus: a giant cell with tiny introns.</title>
        <authorList>
            <person name="Slabodnick M."/>
            <person name="Ruby J.G."/>
            <person name="Reiff S.B."/>
            <person name="Swart E.C."/>
            <person name="Gosai S."/>
            <person name="Prabakaran S."/>
            <person name="Witkowska E."/>
            <person name="Larue G.E."/>
            <person name="Fisher S."/>
            <person name="Freeman R.M."/>
            <person name="Gunawardena J."/>
            <person name="Chu W."/>
            <person name="Stover N.A."/>
            <person name="Gregory B.D."/>
            <person name="Nowacki M."/>
            <person name="Derisi J."/>
            <person name="Roy S.W."/>
            <person name="Marshall W.F."/>
            <person name="Sood P."/>
        </authorList>
    </citation>
    <scope>NUCLEOTIDE SEQUENCE [LARGE SCALE GENOMIC DNA]</scope>
    <source>
        <strain evidence="4">WM001</strain>
    </source>
</reference>
<dbReference type="PROSITE" id="PS50082">
    <property type="entry name" value="WD_REPEATS_2"/>
    <property type="match status" value="3"/>
</dbReference>
<keyword evidence="2" id="KW-0677">Repeat</keyword>
<dbReference type="InterPro" id="IPR015943">
    <property type="entry name" value="WD40/YVTN_repeat-like_dom_sf"/>
</dbReference>
<dbReference type="Gene3D" id="2.130.10.10">
    <property type="entry name" value="YVTN repeat-like/Quinoprotein amine dehydrogenase"/>
    <property type="match status" value="3"/>
</dbReference>
<dbReference type="PANTHER" id="PTHR19848">
    <property type="entry name" value="WD40 REPEAT PROTEIN"/>
    <property type="match status" value="1"/>
</dbReference>
<name>A0A1R2CRJ6_9CILI</name>
<dbReference type="SUPFAM" id="SSF101898">
    <property type="entry name" value="NHL repeat"/>
    <property type="match status" value="1"/>
</dbReference>
<keyword evidence="5" id="KW-1185">Reference proteome</keyword>
<evidence type="ECO:0000256" key="2">
    <source>
        <dbReference type="ARBA" id="ARBA00022737"/>
    </source>
</evidence>
<protein>
    <submittedName>
        <fullName evidence="4">Uncharacterized protein</fullName>
    </submittedName>
</protein>
<feature type="repeat" description="WD" evidence="3">
    <location>
        <begin position="369"/>
        <end position="410"/>
    </location>
</feature>
<feature type="repeat" description="WD" evidence="3">
    <location>
        <begin position="131"/>
        <end position="155"/>
    </location>
</feature>
<proteinExistence type="predicted"/>
<dbReference type="Pfam" id="PF00400">
    <property type="entry name" value="WD40"/>
    <property type="match status" value="1"/>
</dbReference>
<feature type="repeat" description="WD" evidence="3">
    <location>
        <begin position="200"/>
        <end position="231"/>
    </location>
</feature>
<evidence type="ECO:0000313" key="5">
    <source>
        <dbReference type="Proteomes" id="UP000187209"/>
    </source>
</evidence>
<comment type="caution">
    <text evidence="4">The sequence shown here is derived from an EMBL/GenBank/DDBJ whole genome shotgun (WGS) entry which is preliminary data.</text>
</comment>